<dbReference type="SMART" id="SM00238">
    <property type="entry name" value="BIR"/>
    <property type="match status" value="1"/>
</dbReference>
<dbReference type="CDD" id="cd00022">
    <property type="entry name" value="BIR"/>
    <property type="match status" value="1"/>
</dbReference>
<evidence type="ECO:0000256" key="6">
    <source>
        <dbReference type="ARBA" id="ARBA00022679"/>
    </source>
</evidence>
<dbReference type="GO" id="GO:0051726">
    <property type="term" value="P:regulation of cell cycle"/>
    <property type="evidence" value="ECO:0007669"/>
    <property type="project" value="TreeGrafter"/>
</dbReference>
<keyword evidence="8" id="KW-0053">Apoptosis</keyword>
<dbReference type="Gene3D" id="3.30.40.10">
    <property type="entry name" value="Zinc/RING finger domain, C3HC4 (zinc finger)"/>
    <property type="match status" value="1"/>
</dbReference>
<comment type="subcellular location">
    <subcellularLocation>
        <location evidence="2">Cytoplasm</location>
    </subcellularLocation>
</comment>
<keyword evidence="11 15" id="KW-0863">Zinc-finger</keyword>
<evidence type="ECO:0000259" key="16">
    <source>
        <dbReference type="PROSITE" id="PS50089"/>
    </source>
</evidence>
<dbReference type="SUPFAM" id="SSF57924">
    <property type="entry name" value="Inhibitor of apoptosis (IAP) repeat"/>
    <property type="match status" value="2"/>
</dbReference>
<evidence type="ECO:0000256" key="3">
    <source>
        <dbReference type="ARBA" id="ARBA00006672"/>
    </source>
</evidence>
<dbReference type="AlphaFoldDB" id="A0A2G9QGB4"/>
<dbReference type="PROSITE" id="PS50143">
    <property type="entry name" value="BIR_REPEAT_2"/>
    <property type="match status" value="2"/>
</dbReference>
<evidence type="ECO:0000256" key="1">
    <source>
        <dbReference type="ARBA" id="ARBA00000900"/>
    </source>
</evidence>
<evidence type="ECO:0000256" key="13">
    <source>
        <dbReference type="ARBA" id="ARBA00022833"/>
    </source>
</evidence>
<dbReference type="GO" id="GO:0061630">
    <property type="term" value="F:ubiquitin protein ligase activity"/>
    <property type="evidence" value="ECO:0007669"/>
    <property type="project" value="UniProtKB-EC"/>
</dbReference>
<dbReference type="EMBL" id="KV993015">
    <property type="protein sequence ID" value="PIO14634.1"/>
    <property type="molecule type" value="Genomic_DNA"/>
</dbReference>
<dbReference type="InterPro" id="IPR001370">
    <property type="entry name" value="BIR_rpt"/>
</dbReference>
<dbReference type="Gene3D" id="1.10.8.10">
    <property type="entry name" value="DNA helicase RuvA subunit, C-terminal domain"/>
    <property type="match status" value="1"/>
</dbReference>
<dbReference type="OrthoDB" id="774873at2759"/>
<evidence type="ECO:0000256" key="11">
    <source>
        <dbReference type="ARBA" id="ARBA00022771"/>
    </source>
</evidence>
<feature type="domain" description="RING-type" evidence="16">
    <location>
        <begin position="297"/>
        <end position="332"/>
    </location>
</feature>
<dbReference type="PANTHER" id="PTHR10044">
    <property type="entry name" value="INHIBITOR OF APOPTOSIS"/>
    <property type="match status" value="1"/>
</dbReference>
<proteinExistence type="inferred from homology"/>
<dbReference type="InterPro" id="IPR048875">
    <property type="entry name" value="BIRC2-3-like_UBA"/>
</dbReference>
<dbReference type="GO" id="GO:0031398">
    <property type="term" value="P:positive regulation of protein ubiquitination"/>
    <property type="evidence" value="ECO:0007669"/>
    <property type="project" value="TreeGrafter"/>
</dbReference>
<sequence>MIRWSISMNTTMVREGAFSMDTLETRGHDGMQWDISWPPDGQRSAMDSAREVLGSWGPPGAVKSGMEREASRLRTFRDWPGSVSPSLLARAGFFYLGTGDRVQCFSCGGILRSWEPGDRADTEHHKYFPTCPFLRGTEPSNVPITQQPDLPDGHILSQIHRLPGEQENDDPAVYPELLDMTNRMGTFRNWPQHTGLSPEQLAAAGFFYTDSPGHWQDFLQLSIVQDALRMGFDESLVASVVQSRFLMVGAPHSCLSDLVSELVDETVLAEEESVPQTSETTLTTEEQLRRLKEERMCKVCMDKDSSMVFVPCGHLVVCMDCAPNLRHCPICRATIRGSMRAFMS</sequence>
<dbReference type="GO" id="GO:0005634">
    <property type="term" value="C:nucleus"/>
    <property type="evidence" value="ECO:0007669"/>
    <property type="project" value="TreeGrafter"/>
</dbReference>
<evidence type="ECO:0000256" key="4">
    <source>
        <dbReference type="ARBA" id="ARBA00012483"/>
    </source>
</evidence>
<dbReference type="CDD" id="cd16713">
    <property type="entry name" value="RING-HC_BIRC2_3_7"/>
    <property type="match status" value="1"/>
</dbReference>
<comment type="catalytic activity">
    <reaction evidence="1">
        <text>S-ubiquitinyl-[E2 ubiquitin-conjugating enzyme]-L-cysteine + [acceptor protein]-L-lysine = [E2 ubiquitin-conjugating enzyme]-L-cysteine + N(6)-ubiquitinyl-[acceptor protein]-L-lysine.</text>
        <dbReference type="EC" id="2.3.2.27"/>
    </reaction>
</comment>
<dbReference type="InterPro" id="IPR001841">
    <property type="entry name" value="Znf_RING"/>
</dbReference>
<evidence type="ECO:0000256" key="8">
    <source>
        <dbReference type="ARBA" id="ARBA00022703"/>
    </source>
</evidence>
<protein>
    <recommendedName>
        <fullName evidence="4">RING-type E3 ubiquitin transferase</fullName>
        <ecNumber evidence="4">2.3.2.27</ecNumber>
    </recommendedName>
</protein>
<dbReference type="GO" id="GO:0008270">
    <property type="term" value="F:zinc ion binding"/>
    <property type="evidence" value="ECO:0007669"/>
    <property type="project" value="UniProtKB-KW"/>
</dbReference>
<evidence type="ECO:0000313" key="17">
    <source>
        <dbReference type="EMBL" id="PIO14634.1"/>
    </source>
</evidence>
<comment type="similarity">
    <text evidence="3">Belongs to the IAP family.</text>
</comment>
<gene>
    <name evidence="17" type="ORF">AB205_0053550</name>
</gene>
<dbReference type="PANTHER" id="PTHR10044:SF163">
    <property type="entry name" value="BACULOVIRAL IAP REPEAT-CONTAINING PROTEIN 7"/>
    <property type="match status" value="1"/>
</dbReference>
<dbReference type="FunFam" id="1.10.1170.10:FF:000002">
    <property type="entry name" value="Baculoviral IAP repeat containing 7"/>
    <property type="match status" value="1"/>
</dbReference>
<dbReference type="Gene3D" id="1.10.1170.10">
    <property type="entry name" value="Inhibitor Of Apoptosis Protein (2mihbC-IAP-1), Chain A"/>
    <property type="match status" value="2"/>
</dbReference>
<dbReference type="FunFam" id="3.30.40.10:FF:000184">
    <property type="entry name" value="Baculoviral IAP repeat containing 2"/>
    <property type="match status" value="1"/>
</dbReference>
<keyword evidence="13" id="KW-0862">Zinc</keyword>
<evidence type="ECO:0000256" key="9">
    <source>
        <dbReference type="ARBA" id="ARBA00022704"/>
    </source>
</evidence>
<evidence type="ECO:0000256" key="15">
    <source>
        <dbReference type="PROSITE-ProRule" id="PRU00175"/>
    </source>
</evidence>
<dbReference type="PROSITE" id="PS50089">
    <property type="entry name" value="ZF_RING_2"/>
    <property type="match status" value="1"/>
</dbReference>
<keyword evidence="6" id="KW-0808">Transferase</keyword>
<dbReference type="Pfam" id="PF13920">
    <property type="entry name" value="zf-C3HC4_3"/>
    <property type="match status" value="1"/>
</dbReference>
<dbReference type="GO" id="GO:0006915">
    <property type="term" value="P:apoptotic process"/>
    <property type="evidence" value="ECO:0007669"/>
    <property type="project" value="UniProtKB-KW"/>
</dbReference>
<keyword evidence="10" id="KW-0479">Metal-binding</keyword>
<evidence type="ECO:0000256" key="14">
    <source>
        <dbReference type="ARBA" id="ARBA00022843"/>
    </source>
</evidence>
<dbReference type="EC" id="2.3.2.27" evidence="4"/>
<accession>A0A2G9QGB4</accession>
<evidence type="ECO:0000256" key="10">
    <source>
        <dbReference type="ARBA" id="ARBA00022723"/>
    </source>
</evidence>
<dbReference type="Pfam" id="PF21290">
    <property type="entry name" value="UBA_BIRC2-3"/>
    <property type="match status" value="1"/>
</dbReference>
<keyword evidence="9" id="KW-0789">Thiol protease inhibitor</keyword>
<dbReference type="InterPro" id="IPR050784">
    <property type="entry name" value="IAP"/>
</dbReference>
<evidence type="ECO:0000256" key="2">
    <source>
        <dbReference type="ARBA" id="ARBA00004496"/>
    </source>
</evidence>
<dbReference type="SMART" id="SM00184">
    <property type="entry name" value="RING"/>
    <property type="match status" value="1"/>
</dbReference>
<reference evidence="17" key="1">
    <citation type="submission" date="2017-08" db="EMBL/GenBank/DDBJ databases">
        <title>Assembly of the North American Bullfrog Genome.</title>
        <authorList>
            <person name="Warren R.L."/>
            <person name="Vandervalk B.P."/>
            <person name="Kucuk E."/>
            <person name="Birol I."/>
            <person name="Helbing C."/>
            <person name="Pandoh P."/>
            <person name="Behsaz B."/>
            <person name="Mohamadi H."/>
            <person name="Chu J."/>
            <person name="Jackman S."/>
            <person name="Hammond S.A."/>
            <person name="Veldhoen N."/>
            <person name="Kirk H."/>
            <person name="Zhao Y."/>
            <person name="Coope R."/>
            <person name="Pleasance S."/>
            <person name="Moore R."/>
            <person name="Holt R."/>
        </authorList>
    </citation>
    <scope>NUCLEOTIDE SEQUENCE</scope>
    <source>
        <strain evidence="17">Bruno</strain>
        <tissue evidence="17">Liver</tissue>
    </source>
</reference>
<evidence type="ECO:0000256" key="7">
    <source>
        <dbReference type="ARBA" id="ARBA00022690"/>
    </source>
</evidence>
<dbReference type="Pfam" id="PF00653">
    <property type="entry name" value="BIR"/>
    <property type="match status" value="1"/>
</dbReference>
<dbReference type="GO" id="GO:0005737">
    <property type="term" value="C:cytoplasm"/>
    <property type="evidence" value="ECO:0007669"/>
    <property type="project" value="UniProtKB-SubCell"/>
</dbReference>
<dbReference type="GO" id="GO:0004869">
    <property type="term" value="F:cysteine-type endopeptidase inhibitor activity"/>
    <property type="evidence" value="ECO:0007669"/>
    <property type="project" value="UniProtKB-KW"/>
</dbReference>
<dbReference type="PROSITE" id="PS01282">
    <property type="entry name" value="BIR_REPEAT_1"/>
    <property type="match status" value="1"/>
</dbReference>
<name>A0A2G9QGB4_AQUCT</name>
<dbReference type="GO" id="GO:0043066">
    <property type="term" value="P:negative regulation of apoptotic process"/>
    <property type="evidence" value="ECO:0007669"/>
    <property type="project" value="TreeGrafter"/>
</dbReference>
<keyword evidence="7" id="KW-0646">Protease inhibitor</keyword>
<evidence type="ECO:0000256" key="12">
    <source>
        <dbReference type="ARBA" id="ARBA00022786"/>
    </source>
</evidence>
<organism evidence="17">
    <name type="scientific">Aquarana catesbeiana</name>
    <name type="common">American bullfrog</name>
    <name type="synonym">Rana catesbeiana</name>
    <dbReference type="NCBI Taxonomy" id="8400"/>
    <lineage>
        <taxon>Eukaryota</taxon>
        <taxon>Metazoa</taxon>
        <taxon>Chordata</taxon>
        <taxon>Craniata</taxon>
        <taxon>Vertebrata</taxon>
        <taxon>Euteleostomi</taxon>
        <taxon>Amphibia</taxon>
        <taxon>Batrachia</taxon>
        <taxon>Anura</taxon>
        <taxon>Neobatrachia</taxon>
        <taxon>Ranoidea</taxon>
        <taxon>Ranidae</taxon>
        <taxon>Aquarana</taxon>
    </lineage>
</organism>
<keyword evidence="12" id="KW-0833">Ubl conjugation pathway</keyword>
<dbReference type="InterPro" id="IPR013083">
    <property type="entry name" value="Znf_RING/FYVE/PHD"/>
</dbReference>
<keyword evidence="14" id="KW-0832">Ubl conjugation</keyword>
<evidence type="ECO:0000256" key="5">
    <source>
        <dbReference type="ARBA" id="ARBA00022490"/>
    </source>
</evidence>
<keyword evidence="5" id="KW-0963">Cytoplasm</keyword>
<dbReference type="GO" id="GO:0043027">
    <property type="term" value="F:cysteine-type endopeptidase inhibitor activity involved in apoptotic process"/>
    <property type="evidence" value="ECO:0007669"/>
    <property type="project" value="TreeGrafter"/>
</dbReference>
<feature type="non-terminal residue" evidence="17">
    <location>
        <position position="344"/>
    </location>
</feature>